<dbReference type="NCBIfam" id="NF000949">
    <property type="entry name" value="PRK00095.1-2"/>
    <property type="match status" value="1"/>
</dbReference>
<dbReference type="InterPro" id="IPR020667">
    <property type="entry name" value="DNA_mismatch_repair_MutL"/>
</dbReference>
<dbReference type="InterPro" id="IPR013507">
    <property type="entry name" value="DNA_mismatch_S5_2-like"/>
</dbReference>
<evidence type="ECO:0000256" key="6">
    <source>
        <dbReference type="SAM" id="MobiDB-lite"/>
    </source>
</evidence>
<evidence type="ECO:0000313" key="9">
    <source>
        <dbReference type="EMBL" id="MDR4125276.1"/>
    </source>
</evidence>
<keyword evidence="4 5" id="KW-0234">DNA repair</keyword>
<dbReference type="PANTHER" id="PTHR10073:SF12">
    <property type="entry name" value="DNA MISMATCH REPAIR PROTEIN MLH1"/>
    <property type="match status" value="1"/>
</dbReference>
<dbReference type="SMART" id="SM01340">
    <property type="entry name" value="DNA_mis_repair"/>
    <property type="match status" value="1"/>
</dbReference>
<dbReference type="Pfam" id="PF13589">
    <property type="entry name" value="HATPase_c_3"/>
    <property type="match status" value="1"/>
</dbReference>
<dbReference type="HAMAP" id="MF_00149">
    <property type="entry name" value="DNA_mis_repair"/>
    <property type="match status" value="1"/>
</dbReference>
<dbReference type="SUPFAM" id="SSF55874">
    <property type="entry name" value="ATPase domain of HSP90 chaperone/DNA topoisomerase II/histidine kinase"/>
    <property type="match status" value="1"/>
</dbReference>
<dbReference type="Gene3D" id="3.30.1540.20">
    <property type="entry name" value="MutL, C-terminal domain, dimerisation subdomain"/>
    <property type="match status" value="1"/>
</dbReference>
<evidence type="ECO:0000313" key="10">
    <source>
        <dbReference type="Proteomes" id="UP001232156"/>
    </source>
</evidence>
<sequence length="637" mass="69170">MTRRRSISPLPDLLISQIAAGEVIDRPASVLKELLENALDAGARAIEVRLDGGGIRRIAVTDDGFGIPPDELPLALRRHATSKIGSLEDLEHVASMGFRGEALASIASVARLTITSRCPDAEHAWQIDGGTLQVSAAAGPDGTTVDVRQLFDTVPARRKFLRSETTEYGHCLDALERIAMAHPDVAFRLFHNDKAQRHWRAGSMPQRLRDVLGAEFIDAGILVEREHGLIALRGLIARPTQSRHRADRQYLYVNGRYVRDRAVAHAVRQAYADVLHGDRHPAYVLFLNVDPGVVDVNVHPAKHEVRFRDSGAIHRFVSQTLGEALAATPGTHAAPAVGHAPAHVSPEAQPGAARSPLPAEPVDSSAGISRAPLNTRWNTAGSGMSAPRQHALGLHRTPSDPQAWQTLYQPLETADAGSAMVAAPDLKPSGAPPHVAEHSPSDEDQPLGQALAQVHGIYILAQNRRGLVLVDMHAAHERVVYESLKQAMDERALPRQELLVPVVFAADPRDLGLIEEYHDTLEELGLALTPAGPAAIAVRAVPALLAAGDIESLVRGVLRDLAGVGSSNLLTEQRNELLATMACHGSVRANRRLTLDEMNALLRQMERTERADQCNHGRPTWLQWSLAEIDRMFLRGQ</sequence>
<dbReference type="CDD" id="cd16926">
    <property type="entry name" value="HATPase_MutL-MLH-PMS-like"/>
    <property type="match status" value="1"/>
</dbReference>
<dbReference type="InterPro" id="IPR042121">
    <property type="entry name" value="MutL_C_regsub"/>
</dbReference>
<dbReference type="EMBL" id="JAUZQE010000007">
    <property type="protein sequence ID" value="MDR4125276.1"/>
    <property type="molecule type" value="Genomic_DNA"/>
</dbReference>
<evidence type="ECO:0000256" key="1">
    <source>
        <dbReference type="ARBA" id="ARBA00006082"/>
    </source>
</evidence>
<dbReference type="CDD" id="cd03482">
    <property type="entry name" value="MutL_Trans_MutL"/>
    <property type="match status" value="1"/>
</dbReference>
<dbReference type="PROSITE" id="PS00058">
    <property type="entry name" value="DNA_MISMATCH_REPAIR_1"/>
    <property type="match status" value="1"/>
</dbReference>
<dbReference type="SUPFAM" id="SSF54211">
    <property type="entry name" value="Ribosomal protein S5 domain 2-like"/>
    <property type="match status" value="1"/>
</dbReference>
<dbReference type="InterPro" id="IPR014762">
    <property type="entry name" value="DNA_mismatch_repair_CS"/>
</dbReference>
<comment type="function">
    <text evidence="5">This protein is involved in the repair of mismatches in DNA. It is required for dam-dependent methyl-directed DNA mismatch repair. May act as a 'molecular matchmaker', a protein that promotes the formation of a stable complex between two or more DNA-binding proteins in an ATP-dependent manner without itself being part of a final effector complex.</text>
</comment>
<organism evidence="9 10">
    <name type="scientific">Yanghanlia caeni</name>
    <dbReference type="NCBI Taxonomy" id="3064283"/>
    <lineage>
        <taxon>Bacteria</taxon>
        <taxon>Pseudomonadati</taxon>
        <taxon>Pseudomonadota</taxon>
        <taxon>Betaproteobacteria</taxon>
        <taxon>Burkholderiales</taxon>
        <taxon>Alcaligenaceae</taxon>
        <taxon>Yanghanlia</taxon>
    </lineage>
</organism>
<dbReference type="GO" id="GO:0004519">
    <property type="term" value="F:endonuclease activity"/>
    <property type="evidence" value="ECO:0007669"/>
    <property type="project" value="UniProtKB-KW"/>
</dbReference>
<evidence type="ECO:0000259" key="7">
    <source>
        <dbReference type="SMART" id="SM00853"/>
    </source>
</evidence>
<dbReference type="InterPro" id="IPR020568">
    <property type="entry name" value="Ribosomal_Su5_D2-typ_SF"/>
</dbReference>
<evidence type="ECO:0000256" key="5">
    <source>
        <dbReference type="HAMAP-Rule" id="MF_00149"/>
    </source>
</evidence>
<dbReference type="Gene3D" id="3.30.230.10">
    <property type="match status" value="1"/>
</dbReference>
<reference evidence="9 10" key="1">
    <citation type="submission" date="2023-08" db="EMBL/GenBank/DDBJ databases">
        <title>Alcaligenaceae gen. nov., a novel taxon isolated from the sludge of Yixing Pesticide Factory.</title>
        <authorList>
            <person name="Ruan L."/>
        </authorList>
    </citation>
    <scope>NUCLEOTIDE SEQUENCE [LARGE SCALE GENOMIC DNA]</scope>
    <source>
        <strain evidence="9 10">LG-2</strain>
    </source>
</reference>
<protein>
    <recommendedName>
        <fullName evidence="2 5">DNA mismatch repair protein MutL</fullName>
    </recommendedName>
</protein>
<dbReference type="SMART" id="SM00853">
    <property type="entry name" value="MutL_C"/>
    <property type="match status" value="1"/>
</dbReference>
<evidence type="ECO:0000259" key="8">
    <source>
        <dbReference type="SMART" id="SM01340"/>
    </source>
</evidence>
<dbReference type="Pfam" id="PF08676">
    <property type="entry name" value="MutL_C"/>
    <property type="match status" value="1"/>
</dbReference>
<keyword evidence="9" id="KW-0255">Endonuclease</keyword>
<dbReference type="SUPFAM" id="SSF118116">
    <property type="entry name" value="DNA mismatch repair protein MutL"/>
    <property type="match status" value="1"/>
</dbReference>
<dbReference type="Gene3D" id="3.30.565.10">
    <property type="entry name" value="Histidine kinase-like ATPase, C-terminal domain"/>
    <property type="match status" value="1"/>
</dbReference>
<comment type="similarity">
    <text evidence="1 5">Belongs to the DNA mismatch repair MutL/HexB family.</text>
</comment>
<accession>A0ABU1D4C6</accession>
<feature type="compositionally biased region" description="Low complexity" evidence="6">
    <location>
        <begin position="331"/>
        <end position="344"/>
    </location>
</feature>
<feature type="domain" description="DNA mismatch repair protein S5" evidence="8">
    <location>
        <begin position="208"/>
        <end position="326"/>
    </location>
</feature>
<evidence type="ECO:0000256" key="2">
    <source>
        <dbReference type="ARBA" id="ARBA00021975"/>
    </source>
</evidence>
<proteinExistence type="inferred from homology"/>
<keyword evidence="3 5" id="KW-0227">DNA damage</keyword>
<feature type="region of interest" description="Disordered" evidence="6">
    <location>
        <begin position="331"/>
        <end position="396"/>
    </location>
</feature>
<dbReference type="Pfam" id="PF01119">
    <property type="entry name" value="DNA_mis_repair"/>
    <property type="match status" value="1"/>
</dbReference>
<dbReference type="InterPro" id="IPR036890">
    <property type="entry name" value="HATPase_C_sf"/>
</dbReference>
<dbReference type="PANTHER" id="PTHR10073">
    <property type="entry name" value="DNA MISMATCH REPAIR PROTEIN MLH, PMS, MUTL"/>
    <property type="match status" value="1"/>
</dbReference>
<gene>
    <name evidence="5 9" type="primary">mutL</name>
    <name evidence="9" type="ORF">Q8947_04670</name>
</gene>
<keyword evidence="9" id="KW-0540">Nuclease</keyword>
<dbReference type="RefSeq" id="WP_347286573.1">
    <property type="nucleotide sequence ID" value="NZ_JAUZQE010000007.1"/>
</dbReference>
<evidence type="ECO:0000256" key="4">
    <source>
        <dbReference type="ARBA" id="ARBA00023204"/>
    </source>
</evidence>
<feature type="region of interest" description="Disordered" evidence="6">
    <location>
        <begin position="427"/>
        <end position="446"/>
    </location>
</feature>
<dbReference type="InterPro" id="IPR002099">
    <property type="entry name" value="MutL/Mlh/PMS"/>
</dbReference>
<comment type="caution">
    <text evidence="9">The sequence shown here is derived from an EMBL/GenBank/DDBJ whole genome shotgun (WGS) entry which is preliminary data.</text>
</comment>
<dbReference type="NCBIfam" id="TIGR00585">
    <property type="entry name" value="mutl"/>
    <property type="match status" value="1"/>
</dbReference>
<dbReference type="Proteomes" id="UP001232156">
    <property type="component" value="Unassembled WGS sequence"/>
</dbReference>
<dbReference type="InterPro" id="IPR014790">
    <property type="entry name" value="MutL_C"/>
</dbReference>
<feature type="domain" description="MutL C-terminal dimerisation" evidence="7">
    <location>
        <begin position="450"/>
        <end position="593"/>
    </location>
</feature>
<dbReference type="InterPro" id="IPR042120">
    <property type="entry name" value="MutL_C_dimsub"/>
</dbReference>
<name>A0ABU1D4C6_9BURK</name>
<keyword evidence="10" id="KW-1185">Reference proteome</keyword>
<dbReference type="Gene3D" id="3.30.1370.100">
    <property type="entry name" value="MutL, C-terminal domain, regulatory subdomain"/>
    <property type="match status" value="1"/>
</dbReference>
<dbReference type="InterPro" id="IPR037198">
    <property type="entry name" value="MutL_C_sf"/>
</dbReference>
<keyword evidence="9" id="KW-0378">Hydrolase</keyword>
<dbReference type="InterPro" id="IPR038973">
    <property type="entry name" value="MutL/Mlh/Pms-like"/>
</dbReference>
<dbReference type="InterPro" id="IPR014721">
    <property type="entry name" value="Ribsml_uS5_D2-typ_fold_subgr"/>
</dbReference>
<evidence type="ECO:0000256" key="3">
    <source>
        <dbReference type="ARBA" id="ARBA00022763"/>
    </source>
</evidence>